<dbReference type="CDD" id="cd03801">
    <property type="entry name" value="GT4_PimA-like"/>
    <property type="match status" value="1"/>
</dbReference>
<proteinExistence type="predicted"/>
<dbReference type="Pfam" id="PF13692">
    <property type="entry name" value="Glyco_trans_1_4"/>
    <property type="match status" value="1"/>
</dbReference>
<sequence length="420" mass="48507">MKNDLKELTEQHVLIIGYVWVEPNSSAAGSRMMQLIEQFLKHNFKITFASPAQKSEKATSLSSLGIDEVSIELNNASFDGFIKELQPTIVMFDRFMMEEQFGWRVAENCPNAIRILDTEDLHFLRKTRHQQLKKGEEFSTEALLKSDDAKREIAAILRCDMSLIISTYEMGLLKNVFKVDEKILYYLPFLLDKIDDHQQEKWKSFDERANFVFVGNFFHKPNVDAVLTLKTEIWSEIRELLPKAEVHIYGAYANQQINQLHNKKEGFIIKGFAEDAKEVVRNARIVLAPLRFGAGIKGKLTEAMICGTPSVTTEIGAEGMCDRFPWNGFVENDFSDFALISAELYRNKNLWKSYQLIGAEIINEIYDKEKLGMLFINQIKEIQENLEQHRTQNFLGNLLQHQTLQATKYMSKWIEAKNNI</sequence>
<evidence type="ECO:0000313" key="1">
    <source>
        <dbReference type="EMBL" id="MDN3618472.1"/>
    </source>
</evidence>
<gene>
    <name evidence="1" type="ORF">QWY81_03250</name>
</gene>
<dbReference type="EMBL" id="JAUFQH010000003">
    <property type="protein sequence ID" value="MDN3618472.1"/>
    <property type="molecule type" value="Genomic_DNA"/>
</dbReference>
<dbReference type="Gene3D" id="3.40.50.2000">
    <property type="entry name" value="Glycogen Phosphorylase B"/>
    <property type="match status" value="1"/>
</dbReference>
<dbReference type="RefSeq" id="WP_261971972.1">
    <property type="nucleotide sequence ID" value="NZ_CP103460.1"/>
</dbReference>
<accession>A0AAJ1QUV6</accession>
<dbReference type="AlphaFoldDB" id="A0AAJ1QUV6"/>
<evidence type="ECO:0000313" key="2">
    <source>
        <dbReference type="Proteomes" id="UP001228636"/>
    </source>
</evidence>
<protein>
    <submittedName>
        <fullName evidence="1">Glycosyltransferase</fullName>
    </submittedName>
</protein>
<dbReference type="SUPFAM" id="SSF53756">
    <property type="entry name" value="UDP-Glycosyltransferase/glycogen phosphorylase"/>
    <property type="match status" value="1"/>
</dbReference>
<comment type="caution">
    <text evidence="1">The sequence shown here is derived from an EMBL/GenBank/DDBJ whole genome shotgun (WGS) entry which is preliminary data.</text>
</comment>
<dbReference type="Proteomes" id="UP001228636">
    <property type="component" value="Unassembled WGS sequence"/>
</dbReference>
<organism evidence="1 2">
    <name type="scientific">Polaribacter sejongensis</name>
    <dbReference type="NCBI Taxonomy" id="985043"/>
    <lineage>
        <taxon>Bacteria</taxon>
        <taxon>Pseudomonadati</taxon>
        <taxon>Bacteroidota</taxon>
        <taxon>Flavobacteriia</taxon>
        <taxon>Flavobacteriales</taxon>
        <taxon>Flavobacteriaceae</taxon>
    </lineage>
</organism>
<name>A0AAJ1QUV6_9FLAO</name>
<reference evidence="1 2" key="1">
    <citation type="journal article" date="2014" name="Int. J. Syst. Evol. Microbiol.">
        <title>Complete genome sequence of Corynebacterium casei LMG S-19264T (=DSM 44701T), isolated from a smear-ripened cheese.</title>
        <authorList>
            <consortium name="US DOE Joint Genome Institute (JGI-PGF)"/>
            <person name="Walter F."/>
            <person name="Albersmeier A."/>
            <person name="Kalinowski J."/>
            <person name="Ruckert C."/>
        </authorList>
    </citation>
    <scope>NUCLEOTIDE SEQUENCE [LARGE SCALE GENOMIC DNA]</scope>
    <source>
        <strain evidence="1 2">CECT 8670</strain>
    </source>
</reference>